<dbReference type="AlphaFoldDB" id="A0A512NLI9"/>
<evidence type="ECO:0000313" key="2">
    <source>
        <dbReference type="EMBL" id="GEP59802.1"/>
    </source>
</evidence>
<dbReference type="EMBL" id="BKAJ01000140">
    <property type="protein sequence ID" value="GEP59802.1"/>
    <property type="molecule type" value="Genomic_DNA"/>
</dbReference>
<dbReference type="PANTHER" id="PTHR42928">
    <property type="entry name" value="TRICARBOXYLATE-BINDING PROTEIN"/>
    <property type="match status" value="1"/>
</dbReference>
<dbReference type="Pfam" id="PF03401">
    <property type="entry name" value="TctC"/>
    <property type="match status" value="1"/>
</dbReference>
<dbReference type="SUPFAM" id="SSF53850">
    <property type="entry name" value="Periplasmic binding protein-like II"/>
    <property type="match status" value="1"/>
</dbReference>
<proteinExistence type="inferred from homology"/>
<dbReference type="PROSITE" id="PS51318">
    <property type="entry name" value="TAT"/>
    <property type="match status" value="1"/>
</dbReference>
<dbReference type="Gene3D" id="3.40.190.150">
    <property type="entry name" value="Bordetella uptake gene, domain 1"/>
    <property type="match status" value="1"/>
</dbReference>
<gene>
    <name evidence="2" type="ORF">RSO01_69680</name>
</gene>
<dbReference type="InterPro" id="IPR005064">
    <property type="entry name" value="BUG"/>
</dbReference>
<organism evidence="2 3">
    <name type="scientific">Reyranella soli</name>
    <dbReference type="NCBI Taxonomy" id="1230389"/>
    <lineage>
        <taxon>Bacteria</taxon>
        <taxon>Pseudomonadati</taxon>
        <taxon>Pseudomonadota</taxon>
        <taxon>Alphaproteobacteria</taxon>
        <taxon>Hyphomicrobiales</taxon>
        <taxon>Reyranellaceae</taxon>
        <taxon>Reyranella</taxon>
    </lineage>
</organism>
<dbReference type="Gene3D" id="3.40.190.10">
    <property type="entry name" value="Periplasmic binding protein-like II"/>
    <property type="match status" value="1"/>
</dbReference>
<dbReference type="InterPro" id="IPR006311">
    <property type="entry name" value="TAT_signal"/>
</dbReference>
<accession>A0A512NLI9</accession>
<dbReference type="Proteomes" id="UP000321058">
    <property type="component" value="Unassembled WGS sequence"/>
</dbReference>
<dbReference type="PIRSF" id="PIRSF017082">
    <property type="entry name" value="YflP"/>
    <property type="match status" value="1"/>
</dbReference>
<protein>
    <submittedName>
        <fullName evidence="2">MFS transporter</fullName>
    </submittedName>
</protein>
<sequence>MTKTIRRRGALQTMAVAGVGLASPSLVRAQDALESLKIIVGFPPGGSADVVSRHLGERLAPGFARNVIVDNRPGAAGRIAIEMLKNSPPDGRTLVLTPASTVTVYTDIYKQLSYNPATDLAPVSLTATFVHGLAVGPVVPAEVKTLAQFTDWAKANPAKANCGNPGEGSFPHFLTLVMAKALNAPIQPVPYRGGAPGLADMMASQLAALMLPDGSFLPYTKDNRARVLATSGEKRSPFYPDVATFAEQGVKELVVTEWFGLFAPAATPAAVVSRTSDAIGKALASKEIAQAFANFGMVPKSNTPAELAALIKVEAATWGPIIRSTGFKPME</sequence>
<dbReference type="InterPro" id="IPR042100">
    <property type="entry name" value="Bug_dom1"/>
</dbReference>
<evidence type="ECO:0000313" key="3">
    <source>
        <dbReference type="Proteomes" id="UP000321058"/>
    </source>
</evidence>
<comment type="similarity">
    <text evidence="1">Belongs to the UPF0065 (bug) family.</text>
</comment>
<comment type="caution">
    <text evidence="2">The sequence shown here is derived from an EMBL/GenBank/DDBJ whole genome shotgun (WGS) entry which is preliminary data.</text>
</comment>
<name>A0A512NLI9_9HYPH</name>
<dbReference type="RefSeq" id="WP_170303582.1">
    <property type="nucleotide sequence ID" value="NZ_BKAJ01000140.1"/>
</dbReference>
<evidence type="ECO:0000256" key="1">
    <source>
        <dbReference type="ARBA" id="ARBA00006987"/>
    </source>
</evidence>
<dbReference type="PANTHER" id="PTHR42928:SF5">
    <property type="entry name" value="BLR1237 PROTEIN"/>
    <property type="match status" value="1"/>
</dbReference>
<reference evidence="2 3" key="1">
    <citation type="submission" date="2019-07" db="EMBL/GenBank/DDBJ databases">
        <title>Whole genome shotgun sequence of Reyranella soli NBRC 108950.</title>
        <authorList>
            <person name="Hosoyama A."/>
            <person name="Uohara A."/>
            <person name="Ohji S."/>
            <person name="Ichikawa N."/>
        </authorList>
    </citation>
    <scope>NUCLEOTIDE SEQUENCE [LARGE SCALE GENOMIC DNA]</scope>
    <source>
        <strain evidence="2 3">NBRC 108950</strain>
    </source>
</reference>
<keyword evidence="3" id="KW-1185">Reference proteome</keyword>